<dbReference type="EMBL" id="CM046131">
    <property type="protein sequence ID" value="KAI8430089.1"/>
    <property type="molecule type" value="Genomic_DNA"/>
</dbReference>
<name>A0ACC0K166_CHOFU</name>
<comment type="caution">
    <text evidence="1">The sequence shown here is derived from an EMBL/GenBank/DDBJ whole genome shotgun (WGS) entry which is preliminary data.</text>
</comment>
<evidence type="ECO:0000313" key="1">
    <source>
        <dbReference type="EMBL" id="KAI8430089.1"/>
    </source>
</evidence>
<organism evidence="1 2">
    <name type="scientific">Choristoneura fumiferana</name>
    <name type="common">Spruce budworm moth</name>
    <name type="synonym">Archips fumiferana</name>
    <dbReference type="NCBI Taxonomy" id="7141"/>
    <lineage>
        <taxon>Eukaryota</taxon>
        <taxon>Metazoa</taxon>
        <taxon>Ecdysozoa</taxon>
        <taxon>Arthropoda</taxon>
        <taxon>Hexapoda</taxon>
        <taxon>Insecta</taxon>
        <taxon>Pterygota</taxon>
        <taxon>Neoptera</taxon>
        <taxon>Endopterygota</taxon>
        <taxon>Lepidoptera</taxon>
        <taxon>Glossata</taxon>
        <taxon>Ditrysia</taxon>
        <taxon>Tortricoidea</taxon>
        <taxon>Tortricidae</taxon>
        <taxon>Tortricinae</taxon>
        <taxon>Choristoneura</taxon>
    </lineage>
</organism>
<reference evidence="1 2" key="1">
    <citation type="journal article" date="2022" name="Genome Biol. Evol.">
        <title>The Spruce Budworm Genome: Reconstructing the Evolutionary History of Antifreeze Proteins.</title>
        <authorList>
            <person name="Beliveau C."/>
            <person name="Gagne P."/>
            <person name="Picq S."/>
            <person name="Vernygora O."/>
            <person name="Keeling C.I."/>
            <person name="Pinkney K."/>
            <person name="Doucet D."/>
            <person name="Wen F."/>
            <person name="Johnston J.S."/>
            <person name="Maaroufi H."/>
            <person name="Boyle B."/>
            <person name="Laroche J."/>
            <person name="Dewar K."/>
            <person name="Juretic N."/>
            <person name="Blackburn G."/>
            <person name="Nisole A."/>
            <person name="Brunet B."/>
            <person name="Brandao M."/>
            <person name="Lumley L."/>
            <person name="Duan J."/>
            <person name="Quan G."/>
            <person name="Lucarotti C.J."/>
            <person name="Roe A.D."/>
            <person name="Sperling F.A.H."/>
            <person name="Levesque R.C."/>
            <person name="Cusson M."/>
        </authorList>
    </citation>
    <scope>NUCLEOTIDE SEQUENCE [LARGE SCALE GENOMIC DNA]</scope>
    <source>
        <strain evidence="1">Glfc:IPQL:Cfum</strain>
    </source>
</reference>
<protein>
    <submittedName>
        <fullName evidence="1">Uncharacterized protein</fullName>
    </submittedName>
</protein>
<gene>
    <name evidence="1" type="ORF">MSG28_000510</name>
</gene>
<dbReference type="Proteomes" id="UP001064048">
    <property type="component" value="Chromosome Z"/>
</dbReference>
<proteinExistence type="predicted"/>
<evidence type="ECO:0000313" key="2">
    <source>
        <dbReference type="Proteomes" id="UP001064048"/>
    </source>
</evidence>
<keyword evidence="2" id="KW-1185">Reference proteome</keyword>
<sequence length="1908" mass="207015">MVEKPGALMETHVSSTTADVPETQEVIGSHGNVELVIVVEKLDEEQPQKADSNSQDNIQPMIHDNSTLSNQSKKDGLPQNSPSKQELLQESASKQTDVGKSVQPLFKMQQTKQSTQATQKSEIQTQNKLCDKPDSITVQSTPPKELITHHVDVDSTSIKDNLPESNNELSKEKDITITIEKEASNDSQMEINSDISEKEHNKSISRELKSLINSAKESKIINECTKLTSKTRKSRTALDTSNTNLNSSTEADSMIGNRRSSNNSQKSNCSEKSDKVGKRSMRSQNPEFVNKVKQFLNSVTGKFQRTGDSDASLSASDEELVSKSVDNTDSTPCTPKNRSQTIEQAALKVEENSNKLRSDAYCWRCHWSIDMADEEKTPQPPMRCTVCPRSFHYRCLTGVERPKLLTKSNWVCPECMTVLHAESSETRSPAMKKTTLGMLCELLKFALQRMTEVNGVEPFLQPVDRTVFPDYDKCVVHPMDLSLMRTQISEGLYGSTESFLADAYWILHNSIIFNAYVVTQIEKGMLRWFGHVERMNEERLTKKVYEASVNESVGRVQSKLTAAARALVRSCRAEMGEIEACPECYAAAHARRPTWFTDVCSTPHLVLWAKLKGFPYWPAKAMSVSHAGLVDVRFFGAHDRAWVPARDCFLYSEKDPNNFRTKRQDIIDSMQEAAQHIRNISRKYGKFVYAPFRTQFEPSKLTDQLKMMIPSYEAPIESPVRDRTRRRSRTPALVMKSRSRSIGSKDGLNVGDEASDSEGSPVESKKMNDSIDKIKTDSPIEKTQNISNRKRRRSDVQEGTVASTKEKRKRDGSGGKEQDLKKNETQLVSSSKETSQPTTPAGDDKLVEPMDTLETPECQSSNLNVLPSSNKSVDSPKLDKATAKNISVKGKDDVSLQPNKTLPNNTQIKFNDTEKKNSTEANSLPQNVRNSRSNKSLNNSETMEIDISSSDSISSNKIDKTPNNPPCKLYSNSNKETDTPIKVNEKEKEPGLIELNVNNLNANANESSTPNKLNEKAQVPETSALKQAAESENGTKVKNIENDKTSEPLNKNTGKEKLTEIASKDKVKEKTKGAVALNIKNAQNEKNNETRTLGNKKTDKEVSSPITLSKNVAKEKSGEIHSTEKTPRVDKASENMSNTMDSVDKDKSISGKNTPTPKAGTSKGIKSKEDTSPATTSRKATKSNASPGPSGMPTISSVRSLSAPTPPTPSASSATPAAPATPARTANTATTAKTKTTQVTVEVNADSSIFTPTSTDNVRNMKEAVNKLQKLRTGFEQPQVGRVGVRAFARMTSPPEKQAKTSDMQIEIKTEPMDFEELDVTQATTSVLDSLRPRATPSVAPSNLREVRISKVVASPTVAKKVVKAADVRPRAKKTFPQPKKSDDGRAELTNKNSMVYIPIQPPMSQAPVRAALKPAATQSAMPAPRAPLVSASAVGITSMAPPLLPMAPPPPPPPVSLSAAASSAPSSPAGSTITAAAIIGGPSFPTVPTTVHTVPLITSVNGQWTFSLQPVMSVGGVDNITTPMVNGVGERLTPTPVGAGTLTPATLTPAAIAPAGLTALSPAPAPAPAPSPAPGLALPALVPTSSPSAAAANAINRTPDTSIGEPPRMQQRPLRSPLAASTPVGDMPPPSAAGPLTAKLNQNSVKLADFFRTLLEDSLEQVEEPAAQVTALRLQLEQLRWQHQHELAELRHTHELLLVEVRAAMEKERARAVAEARRLAHQELDAAVKHAKSKQWCANCSQEAQFYCCWNTSYCDYPCQRAHWAQHYGSCTQQRTSGGGGGARSDLASQTPTDDIPKTTAAPTLTVGGKVTSRIVNSEQTQKSPIVVSVMDEATRGSGHSSPLLANKQLMNSEECGAKRVVTSGGYLIVGAAAGPVVAAPAPRRAPAAPTPAPAPSPHIDANKQNN</sequence>
<accession>A0ACC0K166</accession>